<proteinExistence type="predicted"/>
<dbReference type="SUPFAM" id="SSF56281">
    <property type="entry name" value="Metallo-hydrolase/oxidoreductase"/>
    <property type="match status" value="1"/>
</dbReference>
<evidence type="ECO:0000313" key="1">
    <source>
        <dbReference type="EMBL" id="KGD64179.1"/>
    </source>
</evidence>
<dbReference type="AlphaFoldDB" id="A0A095SIK6"/>
<comment type="caution">
    <text evidence="1">The sequence shown here is derived from an EMBL/GenBank/DDBJ whole genome shotgun (WGS) entry which is preliminary data.</text>
</comment>
<evidence type="ECO:0008006" key="3">
    <source>
        <dbReference type="Google" id="ProtNLM"/>
    </source>
</evidence>
<dbReference type="Proteomes" id="UP000029444">
    <property type="component" value="Unassembled WGS sequence"/>
</dbReference>
<name>A0A095SIK6_9GAMM</name>
<dbReference type="EMBL" id="ARXV01000010">
    <property type="protein sequence ID" value="KGD64179.1"/>
    <property type="molecule type" value="Genomic_DNA"/>
</dbReference>
<evidence type="ECO:0000313" key="2">
    <source>
        <dbReference type="Proteomes" id="UP000029444"/>
    </source>
</evidence>
<dbReference type="PATRIC" id="fig|1177154.3.peg.2516"/>
<keyword evidence="2" id="KW-1185">Reference proteome</keyword>
<sequence>MDSGIVAQMTGAQLLGSASTAMVGRGSDLAEERITTIQTHQPYQFGDFTLYFVPADHVPLPRPIEKWTGKGEITQPVRPPAYLGEWQEGRCYGVVITHPGGSLLIQGSAGVQPGELDRYQADYALLASASLGKQSEYYQQVFYNETAGAVGAHTIIPVHWDNFFVELSEDVKPLPWFLDNLDKSFEAMANRHDGDFIVLKPFQRLTLTPPEYSEPPADTAASPLAH</sequence>
<gene>
    <name evidence="1" type="ORF">Y5S_02481</name>
</gene>
<dbReference type="Gene3D" id="3.60.15.10">
    <property type="entry name" value="Ribonuclease Z/Hydroxyacylglutathione hydrolase-like"/>
    <property type="match status" value="1"/>
</dbReference>
<dbReference type="STRING" id="1177154.Y5S_02481"/>
<dbReference type="eggNOG" id="COG2220">
    <property type="taxonomic scope" value="Bacteria"/>
</dbReference>
<protein>
    <recommendedName>
        <fullName evidence="3">Metallo-beta-lactamase domain-containing protein</fullName>
    </recommendedName>
</protein>
<organism evidence="1 2">
    <name type="scientific">Alcanivorax nanhaiticus</name>
    <dbReference type="NCBI Taxonomy" id="1177154"/>
    <lineage>
        <taxon>Bacteria</taxon>
        <taxon>Pseudomonadati</taxon>
        <taxon>Pseudomonadota</taxon>
        <taxon>Gammaproteobacteria</taxon>
        <taxon>Oceanospirillales</taxon>
        <taxon>Alcanivoracaceae</taxon>
        <taxon>Alcanivorax</taxon>
    </lineage>
</organism>
<dbReference type="InterPro" id="IPR036866">
    <property type="entry name" value="RibonucZ/Hydroxyglut_hydro"/>
</dbReference>
<reference evidence="1 2" key="1">
    <citation type="submission" date="2012-09" db="EMBL/GenBank/DDBJ databases">
        <title>Genome Sequence of alkane-degrading Bacterium Alcanivorax sp. 19-m-6.</title>
        <authorList>
            <person name="Lai Q."/>
            <person name="Shao Z."/>
        </authorList>
    </citation>
    <scope>NUCLEOTIDE SEQUENCE [LARGE SCALE GENOMIC DNA]</scope>
    <source>
        <strain evidence="1 2">19-m-6</strain>
    </source>
</reference>
<accession>A0A095SIK6</accession>